<evidence type="ECO:0000313" key="2">
    <source>
        <dbReference type="EMBL" id="KAJ1367778.1"/>
    </source>
</evidence>
<comment type="caution">
    <text evidence="2">The sequence shown here is derived from an EMBL/GenBank/DDBJ whole genome shotgun (WGS) entry which is preliminary data.</text>
</comment>
<sequence>MEANTEATSASLLTTLDKFFRQASHSVGRVSLGSRGWPGCGVQQGVDVDCQRERGGWNSAPPPPLVTVSHDEGDEETSEPSEADHEASAAGGGVETNTMPPSVFLTLDPTRS</sequence>
<proteinExistence type="predicted"/>
<gene>
    <name evidence="2" type="ORF">KIN20_028768</name>
</gene>
<evidence type="ECO:0000256" key="1">
    <source>
        <dbReference type="SAM" id="MobiDB-lite"/>
    </source>
</evidence>
<feature type="region of interest" description="Disordered" evidence="1">
    <location>
        <begin position="52"/>
        <end position="112"/>
    </location>
</feature>
<evidence type="ECO:0000313" key="3">
    <source>
        <dbReference type="Proteomes" id="UP001196413"/>
    </source>
</evidence>
<accession>A0AAD5WFB7</accession>
<organism evidence="2 3">
    <name type="scientific">Parelaphostrongylus tenuis</name>
    <name type="common">Meningeal worm</name>
    <dbReference type="NCBI Taxonomy" id="148309"/>
    <lineage>
        <taxon>Eukaryota</taxon>
        <taxon>Metazoa</taxon>
        <taxon>Ecdysozoa</taxon>
        <taxon>Nematoda</taxon>
        <taxon>Chromadorea</taxon>
        <taxon>Rhabditida</taxon>
        <taxon>Rhabditina</taxon>
        <taxon>Rhabditomorpha</taxon>
        <taxon>Strongyloidea</taxon>
        <taxon>Metastrongylidae</taxon>
        <taxon>Parelaphostrongylus</taxon>
    </lineage>
</organism>
<keyword evidence="3" id="KW-1185">Reference proteome</keyword>
<name>A0AAD5WFB7_PARTN</name>
<dbReference type="EMBL" id="JAHQIW010006001">
    <property type="protein sequence ID" value="KAJ1367778.1"/>
    <property type="molecule type" value="Genomic_DNA"/>
</dbReference>
<protein>
    <submittedName>
        <fullName evidence="2">Uncharacterized protein</fullName>
    </submittedName>
</protein>
<reference evidence="2" key="1">
    <citation type="submission" date="2021-06" db="EMBL/GenBank/DDBJ databases">
        <title>Parelaphostrongylus tenuis whole genome reference sequence.</title>
        <authorList>
            <person name="Garwood T.J."/>
            <person name="Larsen P.A."/>
            <person name="Fountain-Jones N.M."/>
            <person name="Garbe J.R."/>
            <person name="Macchietto M.G."/>
            <person name="Kania S.A."/>
            <person name="Gerhold R.W."/>
            <person name="Richards J.E."/>
            <person name="Wolf T.M."/>
        </authorList>
    </citation>
    <scope>NUCLEOTIDE SEQUENCE</scope>
    <source>
        <strain evidence="2">MNPRO001-30</strain>
        <tissue evidence="2">Meninges</tissue>
    </source>
</reference>
<dbReference type="Proteomes" id="UP001196413">
    <property type="component" value="Unassembled WGS sequence"/>
</dbReference>
<dbReference type="AlphaFoldDB" id="A0AAD5WFB7"/>
<feature type="compositionally biased region" description="Acidic residues" evidence="1">
    <location>
        <begin position="72"/>
        <end position="81"/>
    </location>
</feature>